<evidence type="ECO:0000313" key="3">
    <source>
        <dbReference type="EMBL" id="PRX47146.1"/>
    </source>
</evidence>
<dbReference type="GO" id="GO:0016829">
    <property type="term" value="F:lyase activity"/>
    <property type="evidence" value="ECO:0007669"/>
    <property type="project" value="UniProtKB-KW"/>
</dbReference>
<proteinExistence type="predicted"/>
<accession>A0A2T0LTZ4</accession>
<dbReference type="Gene3D" id="3.10.180.10">
    <property type="entry name" value="2,3-Dihydroxybiphenyl 1,2-Dioxygenase, domain 1"/>
    <property type="match status" value="1"/>
</dbReference>
<sequence>MEQANGIGEVLLRADDPEELSGWYAERLGLDTAVEGLSGEPEPGHGGRAVFTAAVTGPRGWALTIGVPDLDATVGALREAGVAVDADPDGRFAHLHDPEGNPVRLCRAGTGRARPEAPGPDTGGYLRPLDNDPADPAEPAGTARRHRWLPLVPIALAAVVAVVVTTILDSGDQPEATEQSPPATTTQAALPVAPTSSAAPGAVRVERHEPEMLGVTAGWELFAYTGLELVRIEFAEGRITRTELRAAEMSGPAQLVAGPRGVLVQPEGDTTTWYVPDGKPPRTVPAAGTSGGPALPGPEPGTLWVPVHTNGQAHLELTRLSGEPVGTSVPIPEGFWPSASDGAGTVFGQHTGGTYRAGTDGLHRVTTGAVVAAGPTHLLLVECDDRARCSRVVVDRDSGARRTLPGTTDASFGLSGVVSPDGAFAALPSSASNLTYQLIDLRSGAEHTVVELTELHSGQHPVFSPDSRWLFVPDSTGGLVAYDTREQHMRYLPVEISSVDQVAVRAGS</sequence>
<dbReference type="InterPro" id="IPR011042">
    <property type="entry name" value="6-blade_b-propeller_TolB-like"/>
</dbReference>
<dbReference type="Gene3D" id="2.120.10.30">
    <property type="entry name" value="TolB, C-terminal domain"/>
    <property type="match status" value="1"/>
</dbReference>
<protein>
    <submittedName>
        <fullName evidence="3">Putative enzyme related to lactoylglutathione lyase</fullName>
    </submittedName>
</protein>
<evidence type="ECO:0000259" key="2">
    <source>
        <dbReference type="Pfam" id="PF18029"/>
    </source>
</evidence>
<dbReference type="EMBL" id="PVNH01000006">
    <property type="protein sequence ID" value="PRX47146.1"/>
    <property type="molecule type" value="Genomic_DNA"/>
</dbReference>
<dbReference type="AlphaFoldDB" id="A0A2T0LTZ4"/>
<evidence type="ECO:0000313" key="4">
    <source>
        <dbReference type="Proteomes" id="UP000238362"/>
    </source>
</evidence>
<gene>
    <name evidence="3" type="ORF">B0I33_106245</name>
</gene>
<dbReference type="OrthoDB" id="9799428at2"/>
<evidence type="ECO:0000256" key="1">
    <source>
        <dbReference type="SAM" id="MobiDB-lite"/>
    </source>
</evidence>
<dbReference type="Pfam" id="PF18029">
    <property type="entry name" value="Glyoxalase_6"/>
    <property type="match status" value="1"/>
</dbReference>
<organism evidence="3 4">
    <name type="scientific">Prauserella shujinwangii</name>
    <dbReference type="NCBI Taxonomy" id="1453103"/>
    <lineage>
        <taxon>Bacteria</taxon>
        <taxon>Bacillati</taxon>
        <taxon>Actinomycetota</taxon>
        <taxon>Actinomycetes</taxon>
        <taxon>Pseudonocardiales</taxon>
        <taxon>Pseudonocardiaceae</taxon>
        <taxon>Prauserella</taxon>
    </lineage>
</organism>
<reference evidence="3 4" key="1">
    <citation type="submission" date="2018-03" db="EMBL/GenBank/DDBJ databases">
        <title>Genomic Encyclopedia of Type Strains, Phase III (KMG-III): the genomes of soil and plant-associated and newly described type strains.</title>
        <authorList>
            <person name="Whitman W."/>
        </authorList>
    </citation>
    <scope>NUCLEOTIDE SEQUENCE [LARGE SCALE GENOMIC DNA]</scope>
    <source>
        <strain evidence="3 4">CGMCC 4.7125</strain>
    </source>
</reference>
<keyword evidence="3" id="KW-0456">Lyase</keyword>
<comment type="caution">
    <text evidence="3">The sequence shown here is derived from an EMBL/GenBank/DDBJ whole genome shotgun (WGS) entry which is preliminary data.</text>
</comment>
<feature type="domain" description="Glyoxalase-like" evidence="2">
    <location>
        <begin position="10"/>
        <end position="106"/>
    </location>
</feature>
<dbReference type="InterPro" id="IPR029068">
    <property type="entry name" value="Glyas_Bleomycin-R_OHBP_Dase"/>
</dbReference>
<dbReference type="SUPFAM" id="SSF54593">
    <property type="entry name" value="Glyoxalase/Bleomycin resistance protein/Dihydroxybiphenyl dioxygenase"/>
    <property type="match status" value="1"/>
</dbReference>
<dbReference type="InterPro" id="IPR041581">
    <property type="entry name" value="Glyoxalase_6"/>
</dbReference>
<keyword evidence="4" id="KW-1185">Reference proteome</keyword>
<dbReference type="Proteomes" id="UP000238362">
    <property type="component" value="Unassembled WGS sequence"/>
</dbReference>
<dbReference type="RefSeq" id="WP_106179674.1">
    <property type="nucleotide sequence ID" value="NZ_PVNH01000006.1"/>
</dbReference>
<dbReference type="SUPFAM" id="SSF69304">
    <property type="entry name" value="Tricorn protease N-terminal domain"/>
    <property type="match status" value="1"/>
</dbReference>
<feature type="compositionally biased region" description="Polar residues" evidence="1">
    <location>
        <begin position="176"/>
        <end position="198"/>
    </location>
</feature>
<feature type="region of interest" description="Disordered" evidence="1">
    <location>
        <begin position="109"/>
        <end position="141"/>
    </location>
</feature>
<feature type="region of interest" description="Disordered" evidence="1">
    <location>
        <begin position="172"/>
        <end position="201"/>
    </location>
</feature>
<name>A0A2T0LTZ4_9PSEU</name>